<dbReference type="Proteomes" id="UP000659654">
    <property type="component" value="Unassembled WGS sequence"/>
</dbReference>
<feature type="domain" description="C2H2-type" evidence="7">
    <location>
        <begin position="110"/>
        <end position="137"/>
    </location>
</feature>
<dbReference type="eggNOG" id="KOG1721">
    <property type="taxonomic scope" value="Eukaryota"/>
</dbReference>
<evidence type="ECO:0000313" key="9">
    <source>
        <dbReference type="EMBL" id="CAG9082005.1"/>
    </source>
</evidence>
<dbReference type="OrthoDB" id="6077919at2759"/>
<keyword evidence="11" id="KW-1185">Reference proteome</keyword>
<accession>A0A1I7RVQ4</accession>
<dbReference type="SMR" id="A0A1I7RVQ4"/>
<dbReference type="SUPFAM" id="SSF57667">
    <property type="entry name" value="beta-beta-alpha zinc fingers"/>
    <property type="match status" value="1"/>
</dbReference>
<reference evidence="12" key="1">
    <citation type="submission" date="2016-11" db="UniProtKB">
        <authorList>
            <consortium name="WormBaseParasite"/>
        </authorList>
    </citation>
    <scope>IDENTIFICATION</scope>
</reference>
<dbReference type="InterPro" id="IPR013087">
    <property type="entry name" value="Znf_C2H2_type"/>
</dbReference>
<dbReference type="Proteomes" id="UP000095284">
    <property type="component" value="Unplaced"/>
</dbReference>
<sequence>MPCRVGFSTTFVETLIQELLTMVKIELTACAECGFQTTESDELWVHVQMHESGLFDLLESCRDNAVPVPENGAPKAAEFVCETCGKSMTSRGNLERHKRRHNQALSSKEYECPMCQKKFIRKDQRRDHVQRHMRNARDIYCPICPEKFENYEAVLSHIEVHGKVHECRLCHTNSYVKTPSLIAHFYAEHYDTIDNVKKRVPESVEEPSSEEEKQEKADVESSQTTEPQEPDASVSKLLAEIFPKGD</sequence>
<dbReference type="PANTHER" id="PTHR24379">
    <property type="entry name" value="KRAB AND ZINC FINGER DOMAIN-CONTAINING"/>
    <property type="match status" value="1"/>
</dbReference>
<dbReference type="PROSITE" id="PS50157">
    <property type="entry name" value="ZINC_FINGER_C2H2_2"/>
    <property type="match status" value="2"/>
</dbReference>
<evidence type="ECO:0000259" key="7">
    <source>
        <dbReference type="PROSITE" id="PS50157"/>
    </source>
</evidence>
<protein>
    <submittedName>
        <fullName evidence="8">(pine wood nematode) hypothetical protein</fullName>
    </submittedName>
</protein>
<dbReference type="Pfam" id="PF00096">
    <property type="entry name" value="zf-C2H2"/>
    <property type="match status" value="2"/>
</dbReference>
<evidence type="ECO:0000256" key="3">
    <source>
        <dbReference type="ARBA" id="ARBA00022771"/>
    </source>
</evidence>
<feature type="domain" description="C2H2-type" evidence="7">
    <location>
        <begin position="79"/>
        <end position="101"/>
    </location>
</feature>
<reference evidence="9" key="2">
    <citation type="submission" date="2020-08" db="EMBL/GenBank/DDBJ databases">
        <authorList>
            <person name="Kikuchi T."/>
        </authorList>
    </citation>
    <scope>NUCLEOTIDE SEQUENCE</scope>
    <source>
        <strain evidence="8">Ka4C1</strain>
    </source>
</reference>
<keyword evidence="4" id="KW-0862">Zinc</keyword>
<dbReference type="EMBL" id="CAJFDI010000001">
    <property type="protein sequence ID" value="CAD5208565.1"/>
    <property type="molecule type" value="Genomic_DNA"/>
</dbReference>
<feature type="compositionally biased region" description="Basic and acidic residues" evidence="6">
    <location>
        <begin position="210"/>
        <end position="219"/>
    </location>
</feature>
<dbReference type="SMART" id="SM00355">
    <property type="entry name" value="ZnF_C2H2"/>
    <property type="match status" value="5"/>
</dbReference>
<gene>
    <name evidence="8" type="ORF">BXYJ_LOCUS801</name>
</gene>
<evidence type="ECO:0000256" key="4">
    <source>
        <dbReference type="ARBA" id="ARBA00022833"/>
    </source>
</evidence>
<dbReference type="Proteomes" id="UP000582659">
    <property type="component" value="Unassembled WGS sequence"/>
</dbReference>
<feature type="region of interest" description="Disordered" evidence="6">
    <location>
        <begin position="199"/>
        <end position="235"/>
    </location>
</feature>
<name>A0A1I7RVQ4_BURXY</name>
<evidence type="ECO:0000256" key="1">
    <source>
        <dbReference type="ARBA" id="ARBA00022723"/>
    </source>
</evidence>
<dbReference type="AlphaFoldDB" id="A0A1I7RVQ4"/>
<evidence type="ECO:0000256" key="6">
    <source>
        <dbReference type="SAM" id="MobiDB-lite"/>
    </source>
</evidence>
<evidence type="ECO:0000256" key="5">
    <source>
        <dbReference type="PROSITE-ProRule" id="PRU00042"/>
    </source>
</evidence>
<dbReference type="EMBL" id="CAJFCV020000001">
    <property type="protein sequence ID" value="CAG9082005.1"/>
    <property type="molecule type" value="Genomic_DNA"/>
</dbReference>
<evidence type="ECO:0000313" key="11">
    <source>
        <dbReference type="Proteomes" id="UP000659654"/>
    </source>
</evidence>
<evidence type="ECO:0000256" key="2">
    <source>
        <dbReference type="ARBA" id="ARBA00022737"/>
    </source>
</evidence>
<dbReference type="PANTHER" id="PTHR24379:SF121">
    <property type="entry name" value="C2H2-TYPE DOMAIN-CONTAINING PROTEIN"/>
    <property type="match status" value="1"/>
</dbReference>
<dbReference type="Gene3D" id="3.30.160.60">
    <property type="entry name" value="Classic Zinc Finger"/>
    <property type="match status" value="2"/>
</dbReference>
<proteinExistence type="predicted"/>
<dbReference type="InterPro" id="IPR036236">
    <property type="entry name" value="Znf_C2H2_sf"/>
</dbReference>
<organism evidence="10 12">
    <name type="scientific">Bursaphelenchus xylophilus</name>
    <name type="common">Pinewood nematode worm</name>
    <name type="synonym">Aphelenchoides xylophilus</name>
    <dbReference type="NCBI Taxonomy" id="6326"/>
    <lineage>
        <taxon>Eukaryota</taxon>
        <taxon>Metazoa</taxon>
        <taxon>Ecdysozoa</taxon>
        <taxon>Nematoda</taxon>
        <taxon>Chromadorea</taxon>
        <taxon>Rhabditida</taxon>
        <taxon>Tylenchina</taxon>
        <taxon>Tylenchomorpha</taxon>
        <taxon>Aphelenchoidea</taxon>
        <taxon>Aphelenchoididae</taxon>
        <taxon>Bursaphelenchus</taxon>
    </lineage>
</organism>
<dbReference type="WBParaSite" id="BXY_0481600.1">
    <property type="protein sequence ID" value="BXY_0481600.1"/>
    <property type="gene ID" value="BXY_0481600"/>
</dbReference>
<keyword evidence="2" id="KW-0677">Repeat</keyword>
<keyword evidence="1" id="KW-0479">Metal-binding</keyword>
<evidence type="ECO:0000313" key="10">
    <source>
        <dbReference type="Proteomes" id="UP000095284"/>
    </source>
</evidence>
<keyword evidence="3 5" id="KW-0863">Zinc-finger</keyword>
<evidence type="ECO:0000313" key="12">
    <source>
        <dbReference type="WBParaSite" id="BXY_0481600.1"/>
    </source>
</evidence>
<evidence type="ECO:0000313" key="8">
    <source>
        <dbReference type="EMBL" id="CAD5208565.1"/>
    </source>
</evidence>
<dbReference type="PROSITE" id="PS00028">
    <property type="entry name" value="ZINC_FINGER_C2H2_1"/>
    <property type="match status" value="3"/>
</dbReference>
<dbReference type="GO" id="GO:0008270">
    <property type="term" value="F:zinc ion binding"/>
    <property type="evidence" value="ECO:0007669"/>
    <property type="project" value="UniProtKB-KW"/>
</dbReference>